<feature type="transmembrane region" description="Helical" evidence="6">
    <location>
        <begin position="40"/>
        <end position="62"/>
    </location>
</feature>
<reference evidence="7 9" key="1">
    <citation type="submission" date="2019-03" db="EMBL/GenBank/DDBJ databases">
        <title>Genomic Encyclopedia of Type Strains, Phase IV (KMG-IV): sequencing the most valuable type-strain genomes for metagenomic binning, comparative biology and taxonomic classification.</title>
        <authorList>
            <person name="Goeker M."/>
        </authorList>
    </citation>
    <scope>NUCLEOTIDE SEQUENCE [LARGE SCALE GENOMIC DNA]</scope>
    <source>
        <strain evidence="7 9">DSM 17474</strain>
    </source>
</reference>
<evidence type="ECO:0000313" key="10">
    <source>
        <dbReference type="Proteomes" id="UP000829756"/>
    </source>
</evidence>
<reference evidence="8" key="2">
    <citation type="submission" date="2021-12" db="EMBL/GenBank/DDBJ databases">
        <authorList>
            <person name="Veyrier F.J."/>
        </authorList>
    </citation>
    <scope>NUCLEOTIDE SEQUENCE</scope>
    <source>
        <strain evidence="8">1258/02</strain>
    </source>
</reference>
<name>A0AAE9GX95_9NEIS</name>
<keyword evidence="9" id="KW-1185">Reference proteome</keyword>
<keyword evidence="5 6" id="KW-0472">Membrane</keyword>
<dbReference type="PANTHER" id="PTHR30086">
    <property type="entry name" value="ARGININE EXPORTER PROTEIN ARGO"/>
    <property type="match status" value="1"/>
</dbReference>
<dbReference type="Proteomes" id="UP000829756">
    <property type="component" value="Chromosome"/>
</dbReference>
<sequence length="207" mass="21880">MSLSLMFYFLLASIMVAALPGPAMMLTIQSAVAGGWQQGIKVTAGILLADVVLLLLVCIGLGEIMAASPRLVAVLNIAAALYLLYLGLRTLADARRFPGGLKVDTGRQVAAAKEGFFITLINPKTIIFLLAFLPQFVRDSAAIGPQGQLLVLSAWFVLAVAAVMAAYTFAAHAARKYLAAPLCRRLMSAGFGLVLVFIGVRSLIEAV</sequence>
<gene>
    <name evidence="7" type="ORF">EV680_1264</name>
    <name evidence="8" type="ORF">LVJ78_02110</name>
</gene>
<feature type="transmembrane region" description="Helical" evidence="6">
    <location>
        <begin position="68"/>
        <end position="88"/>
    </location>
</feature>
<evidence type="ECO:0000256" key="6">
    <source>
        <dbReference type="SAM" id="Phobius"/>
    </source>
</evidence>
<organism evidence="8 10">
    <name type="scientific">Uruburuella suis</name>
    <dbReference type="NCBI Taxonomy" id="252130"/>
    <lineage>
        <taxon>Bacteria</taxon>
        <taxon>Pseudomonadati</taxon>
        <taxon>Pseudomonadota</taxon>
        <taxon>Betaproteobacteria</taxon>
        <taxon>Neisseriales</taxon>
        <taxon>Neisseriaceae</taxon>
        <taxon>Uruburuella</taxon>
    </lineage>
</organism>
<evidence type="ECO:0000313" key="9">
    <source>
        <dbReference type="Proteomes" id="UP000294721"/>
    </source>
</evidence>
<comment type="subcellular location">
    <subcellularLocation>
        <location evidence="1">Cell membrane</location>
        <topology evidence="1">Multi-pass membrane protein</topology>
    </subcellularLocation>
</comment>
<evidence type="ECO:0000256" key="2">
    <source>
        <dbReference type="ARBA" id="ARBA00022475"/>
    </source>
</evidence>
<dbReference type="RefSeq" id="WP_132954440.1">
    <property type="nucleotide sequence ID" value="NZ_CALJUB010000170.1"/>
</dbReference>
<evidence type="ECO:0000313" key="8">
    <source>
        <dbReference type="EMBL" id="UOO79842.1"/>
    </source>
</evidence>
<accession>A0AAE9GX95</accession>
<dbReference type="InterPro" id="IPR001123">
    <property type="entry name" value="LeuE-type"/>
</dbReference>
<keyword evidence="3 6" id="KW-0812">Transmembrane</keyword>
<evidence type="ECO:0000313" key="7">
    <source>
        <dbReference type="EMBL" id="TCP02277.1"/>
    </source>
</evidence>
<feature type="transmembrane region" description="Helical" evidence="6">
    <location>
        <begin position="6"/>
        <end position="28"/>
    </location>
</feature>
<keyword evidence="2" id="KW-1003">Cell membrane</keyword>
<dbReference type="EMBL" id="CP091507">
    <property type="protein sequence ID" value="UOO79842.1"/>
    <property type="molecule type" value="Genomic_DNA"/>
</dbReference>
<protein>
    <submittedName>
        <fullName evidence="7">Homoserine/homoserine lactone efflux protein</fullName>
    </submittedName>
    <submittedName>
        <fullName evidence="8">LysE family translocator</fullName>
    </submittedName>
</protein>
<feature type="transmembrane region" description="Helical" evidence="6">
    <location>
        <begin position="186"/>
        <end position="204"/>
    </location>
</feature>
<evidence type="ECO:0000256" key="3">
    <source>
        <dbReference type="ARBA" id="ARBA00022692"/>
    </source>
</evidence>
<proteinExistence type="predicted"/>
<feature type="transmembrane region" description="Helical" evidence="6">
    <location>
        <begin position="116"/>
        <end position="137"/>
    </location>
</feature>
<evidence type="ECO:0000256" key="1">
    <source>
        <dbReference type="ARBA" id="ARBA00004651"/>
    </source>
</evidence>
<feature type="transmembrane region" description="Helical" evidence="6">
    <location>
        <begin position="149"/>
        <end position="174"/>
    </location>
</feature>
<dbReference type="GO" id="GO:0005886">
    <property type="term" value="C:plasma membrane"/>
    <property type="evidence" value="ECO:0007669"/>
    <property type="project" value="UniProtKB-SubCell"/>
</dbReference>
<dbReference type="EMBL" id="SLXE01000026">
    <property type="protein sequence ID" value="TCP02277.1"/>
    <property type="molecule type" value="Genomic_DNA"/>
</dbReference>
<dbReference type="GO" id="GO:0015171">
    <property type="term" value="F:amino acid transmembrane transporter activity"/>
    <property type="evidence" value="ECO:0007669"/>
    <property type="project" value="TreeGrafter"/>
</dbReference>
<keyword evidence="4 6" id="KW-1133">Transmembrane helix</keyword>
<evidence type="ECO:0000256" key="5">
    <source>
        <dbReference type="ARBA" id="ARBA00023136"/>
    </source>
</evidence>
<dbReference type="PANTHER" id="PTHR30086:SF20">
    <property type="entry name" value="ARGININE EXPORTER PROTEIN ARGO-RELATED"/>
    <property type="match status" value="1"/>
</dbReference>
<dbReference type="KEGG" id="usu:LVJ78_02110"/>
<dbReference type="Proteomes" id="UP000294721">
    <property type="component" value="Unassembled WGS sequence"/>
</dbReference>
<evidence type="ECO:0000256" key="4">
    <source>
        <dbReference type="ARBA" id="ARBA00022989"/>
    </source>
</evidence>
<dbReference type="Pfam" id="PF01810">
    <property type="entry name" value="LysE"/>
    <property type="match status" value="1"/>
</dbReference>
<dbReference type="AlphaFoldDB" id="A0AAE9GX95"/>
<reference evidence="8" key="3">
    <citation type="journal article" date="2022" name="Res Sq">
        <title>Evolution of multicellular longitudinally dividing oral cavity symbionts (Neisseriaceae).</title>
        <authorList>
            <person name="Nyongesa S."/>
            <person name="Weber P."/>
            <person name="Bernet E."/>
            <person name="Pullido F."/>
            <person name="Nieckarz M."/>
            <person name="Delaby M."/>
            <person name="Nieves C."/>
            <person name="Viehboeck T."/>
            <person name="Krause N."/>
            <person name="Rivera-Millot A."/>
            <person name="Nakamura A."/>
            <person name="Vischer N."/>
            <person name="VanNieuwenhze M."/>
            <person name="Brun Y."/>
            <person name="Cava F."/>
            <person name="Bulgheresi S."/>
            <person name="Veyrier F."/>
        </authorList>
    </citation>
    <scope>NUCLEOTIDE SEQUENCE</scope>
    <source>
        <strain evidence="8">1258/02</strain>
    </source>
</reference>